<feature type="compositionally biased region" description="Low complexity" evidence="5">
    <location>
        <begin position="302"/>
        <end position="312"/>
    </location>
</feature>
<dbReference type="GO" id="GO:0043165">
    <property type="term" value="P:Gram-negative-bacterium-type cell outer membrane assembly"/>
    <property type="evidence" value="ECO:0007669"/>
    <property type="project" value="UniProtKB-UniRule"/>
</dbReference>
<protein>
    <recommendedName>
        <fullName evidence="4">Outer membrane protein assembly factor BamE</fullName>
    </recommendedName>
</protein>
<gene>
    <name evidence="4" type="primary">bamE</name>
    <name evidence="7" type="ordered locus">M301_2004</name>
</gene>
<dbReference type="OrthoDB" id="9808250at2"/>
<dbReference type="Proteomes" id="UP000000383">
    <property type="component" value="Chromosome"/>
</dbReference>
<dbReference type="HOGENOM" id="CLU_044701_0_0_4"/>
<dbReference type="PANTHER" id="PTHR37482">
    <property type="entry name" value="OUTER MEMBRANE PROTEIN ASSEMBLY FACTOR BAME"/>
    <property type="match status" value="1"/>
</dbReference>
<feature type="compositionally biased region" description="Polar residues" evidence="5">
    <location>
        <begin position="122"/>
        <end position="131"/>
    </location>
</feature>
<evidence type="ECO:0000256" key="4">
    <source>
        <dbReference type="HAMAP-Rule" id="MF_00925"/>
    </source>
</evidence>
<dbReference type="AlphaFoldDB" id="D7DK15"/>
<evidence type="ECO:0000313" key="8">
    <source>
        <dbReference type="Proteomes" id="UP000000383"/>
    </source>
</evidence>
<dbReference type="RefSeq" id="WP_013148688.1">
    <property type="nucleotide sequence ID" value="NC_014207.1"/>
</dbReference>
<dbReference type="Gene3D" id="3.30.1450.10">
    <property type="match status" value="1"/>
</dbReference>
<proteinExistence type="inferred from homology"/>
<name>D7DK15_METV0</name>
<dbReference type="GO" id="GO:0051205">
    <property type="term" value="P:protein insertion into membrane"/>
    <property type="evidence" value="ECO:0007669"/>
    <property type="project" value="UniProtKB-UniRule"/>
</dbReference>
<dbReference type="HAMAP" id="MF_00925">
    <property type="entry name" value="OM_assembly_BamE"/>
    <property type="match status" value="1"/>
</dbReference>
<reference evidence="7 8" key="2">
    <citation type="journal article" date="2011" name="J. Bacteriol.">
        <title>Genomes of three methylotrophs from a single niche uncover genetic and metabolic divergence of Methylophilaceae.</title>
        <authorList>
            <person name="Lapidus A."/>
            <person name="Clum A."/>
            <person name="Labutti K."/>
            <person name="Kaluzhnaya M.G."/>
            <person name="Lim S."/>
            <person name="Beck D.A."/>
            <person name="Glavina Del Rio T."/>
            <person name="Nolan M."/>
            <person name="Mavromatis K."/>
            <person name="Huntemann M."/>
            <person name="Lucas S."/>
            <person name="Lidstrom M.E."/>
            <person name="Ivanova N."/>
            <person name="Chistoserdova L."/>
        </authorList>
    </citation>
    <scope>NUCLEOTIDE SEQUENCE [LARGE SCALE GENOMIC DNA]</scope>
    <source>
        <strain evidence="7 8">301</strain>
    </source>
</reference>
<feature type="region of interest" description="Disordered" evidence="5">
    <location>
        <begin position="170"/>
        <end position="201"/>
    </location>
</feature>
<evidence type="ECO:0000256" key="1">
    <source>
        <dbReference type="ARBA" id="ARBA00022729"/>
    </source>
</evidence>
<feature type="chain" id="PRO_5009009762" description="Outer membrane protein assembly factor BamE" evidence="4">
    <location>
        <begin position="25"/>
        <end position="341"/>
    </location>
</feature>
<dbReference type="GO" id="GO:0030674">
    <property type="term" value="F:protein-macromolecule adaptor activity"/>
    <property type="evidence" value="ECO:0007669"/>
    <property type="project" value="TreeGrafter"/>
</dbReference>
<feature type="region of interest" description="Disordered" evidence="5">
    <location>
        <begin position="298"/>
        <end position="334"/>
    </location>
</feature>
<feature type="compositionally biased region" description="Basic and acidic residues" evidence="5">
    <location>
        <begin position="170"/>
        <end position="186"/>
    </location>
</feature>
<dbReference type="eggNOG" id="COG2913">
    <property type="taxonomic scope" value="Bacteria"/>
</dbReference>
<organism evidence="7 8">
    <name type="scientific">Methylotenera versatilis (strain 301)</name>
    <dbReference type="NCBI Taxonomy" id="666681"/>
    <lineage>
        <taxon>Bacteria</taxon>
        <taxon>Pseudomonadati</taxon>
        <taxon>Pseudomonadota</taxon>
        <taxon>Betaproteobacteria</taxon>
        <taxon>Nitrosomonadales</taxon>
        <taxon>Methylophilaceae</taxon>
        <taxon>Methylotenera</taxon>
    </lineage>
</organism>
<comment type="similarity">
    <text evidence="4">Belongs to the BamE family.</text>
</comment>
<comment type="function">
    <text evidence="4">Part of the outer membrane protein assembly complex, which is involved in assembly and insertion of beta-barrel proteins into the outer membrane.</text>
</comment>
<dbReference type="KEGG" id="meh:M301_2004"/>
<evidence type="ECO:0000256" key="5">
    <source>
        <dbReference type="SAM" id="MobiDB-lite"/>
    </source>
</evidence>
<dbReference type="PANTHER" id="PTHR37482:SF1">
    <property type="entry name" value="OUTER MEMBRANE PROTEIN ASSEMBLY FACTOR BAME"/>
    <property type="match status" value="1"/>
</dbReference>
<accession>D7DK15</accession>
<evidence type="ECO:0000313" key="7">
    <source>
        <dbReference type="EMBL" id="ADI30376.1"/>
    </source>
</evidence>
<keyword evidence="2 4" id="KW-0472">Membrane</keyword>
<keyword evidence="3 4" id="KW-0998">Cell outer membrane</keyword>
<evidence type="ECO:0000256" key="3">
    <source>
        <dbReference type="ARBA" id="ARBA00023237"/>
    </source>
</evidence>
<dbReference type="InterPro" id="IPR037873">
    <property type="entry name" value="BamE-like"/>
</dbReference>
<dbReference type="InterPro" id="IPR007450">
    <property type="entry name" value="BamE_dom"/>
</dbReference>
<feature type="signal peptide" evidence="4">
    <location>
        <begin position="1"/>
        <end position="24"/>
    </location>
</feature>
<dbReference type="Pfam" id="PF04355">
    <property type="entry name" value="BamE"/>
    <property type="match status" value="1"/>
</dbReference>
<dbReference type="EMBL" id="CP002056">
    <property type="protein sequence ID" value="ADI30376.1"/>
    <property type="molecule type" value="Genomic_DNA"/>
</dbReference>
<keyword evidence="1 4" id="KW-0732">Signal</keyword>
<evidence type="ECO:0000256" key="2">
    <source>
        <dbReference type="ARBA" id="ARBA00023136"/>
    </source>
</evidence>
<evidence type="ECO:0000259" key="6">
    <source>
        <dbReference type="Pfam" id="PF04355"/>
    </source>
</evidence>
<feature type="domain" description="Outer membrane protein assembly factor BamE" evidence="6">
    <location>
        <begin position="38"/>
        <end position="104"/>
    </location>
</feature>
<comment type="subcellular location">
    <subcellularLocation>
        <location evidence="4">Cell outer membrane</location>
    </subcellularLocation>
</comment>
<feature type="region of interest" description="Disordered" evidence="5">
    <location>
        <begin position="109"/>
        <end position="137"/>
    </location>
</feature>
<comment type="subunit">
    <text evidence="4">Part of the Bam complex.</text>
</comment>
<dbReference type="GO" id="GO:1990063">
    <property type="term" value="C:Bam protein complex"/>
    <property type="evidence" value="ECO:0007669"/>
    <property type="project" value="TreeGrafter"/>
</dbReference>
<dbReference type="STRING" id="666681.M301_2004"/>
<dbReference type="InterPro" id="IPR026592">
    <property type="entry name" value="BamE"/>
</dbReference>
<reference evidence="8" key="1">
    <citation type="submission" date="2010-05" db="EMBL/GenBank/DDBJ databases">
        <title>Complete sequence of Methylotenera sp. 301.</title>
        <authorList>
            <person name="Lucas S."/>
            <person name="Copeland A."/>
            <person name="Lapidus A."/>
            <person name="Cheng J.-F."/>
            <person name="Bruce D."/>
            <person name="Goodwin L."/>
            <person name="Pitluck S."/>
            <person name="Clum A."/>
            <person name="Land M."/>
            <person name="Hauser L."/>
            <person name="Kyrpides N."/>
            <person name="Ivanova N."/>
            <person name="Chistoservova L."/>
            <person name="Kalyuzhnaya M."/>
            <person name="Woyke T."/>
        </authorList>
    </citation>
    <scope>NUCLEOTIDE SEQUENCE [LARGE SCALE GENOMIC DNA]</scope>
    <source>
        <strain evidence="8">301</strain>
    </source>
</reference>
<sequence precursor="true">MRIFSTLRYTVILLAVLCASCGTALPTIKPYKLDVQQGNVVTSKMLLQLRPGMTKSQVRFIMGTPLIQDSFHGNRWDYVYQMREKGKITEQRRVILDFEGDSLKAVRGDVIPKGSEPKTDEGSTNSGTRVINPTEKPEEKGVLNKLKFWQKDEATLAKEAAAAKAKAEAEEAAKSAAEQAKDELARKSATPIEEPKSDEPQSMMAVPLEALPMNVPTAASTPVEAPAAVAEVPPVVEPVKEVVPVQSSPVVEMKAVPEKKAVVTQTKAEPVKTVTEPVKSYESAAGMKFDRGMKLTEDAELEAAPAPAAPRAGNKSVPKPKDLPPEGEPSFFDRMLEKIGF</sequence>
<keyword evidence="8" id="KW-1185">Reference proteome</keyword>